<evidence type="ECO:0000313" key="3">
    <source>
        <dbReference type="EMBL" id="KAJ7714502.1"/>
    </source>
</evidence>
<keyword evidence="1" id="KW-1133">Transmembrane helix</keyword>
<reference evidence="3" key="1">
    <citation type="submission" date="2023-03" db="EMBL/GenBank/DDBJ databases">
        <title>Massive genome expansion in bonnet fungi (Mycena s.s.) driven by repeated elements and novel gene families across ecological guilds.</title>
        <authorList>
            <consortium name="Lawrence Berkeley National Laboratory"/>
            <person name="Harder C.B."/>
            <person name="Miyauchi S."/>
            <person name="Viragh M."/>
            <person name="Kuo A."/>
            <person name="Thoen E."/>
            <person name="Andreopoulos B."/>
            <person name="Lu D."/>
            <person name="Skrede I."/>
            <person name="Drula E."/>
            <person name="Henrissat B."/>
            <person name="Morin E."/>
            <person name="Kohler A."/>
            <person name="Barry K."/>
            <person name="LaButti K."/>
            <person name="Morin E."/>
            <person name="Salamov A."/>
            <person name="Lipzen A."/>
            <person name="Mereny Z."/>
            <person name="Hegedus B."/>
            <person name="Baldrian P."/>
            <person name="Stursova M."/>
            <person name="Weitz H."/>
            <person name="Taylor A."/>
            <person name="Grigoriev I.V."/>
            <person name="Nagy L.G."/>
            <person name="Martin F."/>
            <person name="Kauserud H."/>
        </authorList>
    </citation>
    <scope>NUCLEOTIDE SEQUENCE</scope>
    <source>
        <strain evidence="3">CBHHK182m</strain>
    </source>
</reference>
<comment type="caution">
    <text evidence="3">The sequence shown here is derived from an EMBL/GenBank/DDBJ whole genome shotgun (WGS) entry which is preliminary data.</text>
</comment>
<feature type="domain" description="DUF6534" evidence="2">
    <location>
        <begin position="132"/>
        <end position="218"/>
    </location>
</feature>
<dbReference type="InterPro" id="IPR045339">
    <property type="entry name" value="DUF6534"/>
</dbReference>
<feature type="transmembrane region" description="Helical" evidence="1">
    <location>
        <begin position="83"/>
        <end position="107"/>
    </location>
</feature>
<dbReference type="Pfam" id="PF20152">
    <property type="entry name" value="DUF6534"/>
    <property type="match status" value="1"/>
</dbReference>
<protein>
    <recommendedName>
        <fullName evidence="2">DUF6534 domain-containing protein</fullName>
    </recommendedName>
</protein>
<keyword evidence="1" id="KW-0812">Transmembrane</keyword>
<accession>A0AAD7MFS4</accession>
<dbReference type="Proteomes" id="UP001215598">
    <property type="component" value="Unassembled WGS sequence"/>
</dbReference>
<feature type="transmembrane region" description="Helical" evidence="1">
    <location>
        <begin position="127"/>
        <end position="147"/>
    </location>
</feature>
<proteinExistence type="predicted"/>
<feature type="transmembrane region" description="Helical" evidence="1">
    <location>
        <begin position="168"/>
        <end position="189"/>
    </location>
</feature>
<gene>
    <name evidence="3" type="ORF">B0H16DRAFT_523486</name>
</gene>
<feature type="transmembrane region" description="Helical" evidence="1">
    <location>
        <begin position="12"/>
        <end position="36"/>
    </location>
</feature>
<dbReference type="EMBL" id="JARKIB010000324">
    <property type="protein sequence ID" value="KAJ7714502.1"/>
    <property type="molecule type" value="Genomic_DNA"/>
</dbReference>
<keyword evidence="1" id="KW-0472">Membrane</keyword>
<evidence type="ECO:0000259" key="2">
    <source>
        <dbReference type="Pfam" id="PF20152"/>
    </source>
</evidence>
<evidence type="ECO:0000313" key="4">
    <source>
        <dbReference type="Proteomes" id="UP001215598"/>
    </source>
</evidence>
<evidence type="ECO:0000256" key="1">
    <source>
        <dbReference type="SAM" id="Phobius"/>
    </source>
</evidence>
<organism evidence="3 4">
    <name type="scientific">Mycena metata</name>
    <dbReference type="NCBI Taxonomy" id="1033252"/>
    <lineage>
        <taxon>Eukaryota</taxon>
        <taxon>Fungi</taxon>
        <taxon>Dikarya</taxon>
        <taxon>Basidiomycota</taxon>
        <taxon>Agaricomycotina</taxon>
        <taxon>Agaricomycetes</taxon>
        <taxon>Agaricomycetidae</taxon>
        <taxon>Agaricales</taxon>
        <taxon>Marasmiineae</taxon>
        <taxon>Mycenaceae</taxon>
        <taxon>Mycena</taxon>
    </lineage>
</organism>
<dbReference type="PANTHER" id="PTHR40465">
    <property type="entry name" value="CHROMOSOME 1, WHOLE GENOME SHOTGUN SEQUENCE"/>
    <property type="match status" value="1"/>
</dbReference>
<dbReference type="AlphaFoldDB" id="A0AAD7MFS4"/>
<sequence>MMTYFQSPKRDALWIRILVYYVLFAECSNSALDIAYMYQPLVLEYGSIPGNLPTLFITQPLCVTLVGFPIQLFFIWRIRALTGLMILPIIFALLAAVSFGGGIWTIVRVSGAHRWDHIPRAYNAATVWLASSVGTDLCIAVCVAWALRKKKTGFARTDSVVDRIVRMTVQTGVITAIVNVLDILCFILLKGKTVNFLWNIPLSKLHSNCMMSTLNARAGFTDLLAAPASGGLSALRYPSNLSSRFTSDNKDTIVSNETYQTQDFGDNLHDVEYEIRMDKILSRV</sequence>
<keyword evidence="4" id="KW-1185">Reference proteome</keyword>
<feature type="transmembrane region" description="Helical" evidence="1">
    <location>
        <begin position="56"/>
        <end position="76"/>
    </location>
</feature>
<dbReference type="PANTHER" id="PTHR40465:SF1">
    <property type="entry name" value="DUF6534 DOMAIN-CONTAINING PROTEIN"/>
    <property type="match status" value="1"/>
</dbReference>
<name>A0AAD7MFS4_9AGAR</name>